<reference evidence="6 7" key="1">
    <citation type="submission" date="2016-04" db="EMBL/GenBank/DDBJ databases">
        <title>Complete genome sequence of natural rubber-degrading, novel Gram-negative bacterium, Rhizobacter gummiphilus strain NS21.</title>
        <authorList>
            <person name="Tabata M."/>
            <person name="Kasai D."/>
            <person name="Fukuda M."/>
        </authorList>
    </citation>
    <scope>NUCLEOTIDE SEQUENCE [LARGE SCALE GENOMIC DNA]</scope>
    <source>
        <strain evidence="6 7">NS21</strain>
    </source>
</reference>
<dbReference type="InterPro" id="IPR002745">
    <property type="entry name" value="Ptrans_KptA/Tpt1"/>
</dbReference>
<evidence type="ECO:0000256" key="2">
    <source>
        <dbReference type="ARBA" id="ARBA00022679"/>
    </source>
</evidence>
<dbReference type="HAMAP" id="MF_00299">
    <property type="entry name" value="KptA"/>
    <property type="match status" value="1"/>
</dbReference>
<dbReference type="Pfam" id="PF01885">
    <property type="entry name" value="PTS_2-RNA"/>
    <property type="match status" value="1"/>
</dbReference>
<dbReference type="InterPro" id="IPR042081">
    <property type="entry name" value="RNA_2'-PTrans_C"/>
</dbReference>
<proteinExistence type="inferred from homology"/>
<dbReference type="SUPFAM" id="SSF56399">
    <property type="entry name" value="ADP-ribosylation"/>
    <property type="match status" value="1"/>
</dbReference>
<name>A0A1W6LDH9_9BURK</name>
<dbReference type="InterPro" id="IPR022928">
    <property type="entry name" value="RNA_2'-PTrans_KptA"/>
</dbReference>
<dbReference type="AlphaFoldDB" id="A0A1W6LDH9"/>
<accession>A0A1W6LDH9</accession>
<sequence length="190" mass="20645">MTTQGKQIEKFSKFLSLVLRHAPETIGLTLDGSGWANVDELISLANAHGQALSRALVEEIVETSDKKRFALSADRSRIRANQGHSVEVDLGLEAKEPPDILFHGTADRFLASILSTGVNSQSRQHVHLSSSVEVARSVGARHGRPVILVVDAKGMQRDGHRFHLSENGVWLTSAVPPRYMRTLGEGGHAA</sequence>
<dbReference type="RefSeq" id="WP_085752587.1">
    <property type="nucleotide sequence ID" value="NZ_BSPR01000006.1"/>
</dbReference>
<dbReference type="PANTHER" id="PTHR12684:SF2">
    <property type="entry name" value="TRNA 2'-PHOSPHOTRANSFERASE 1"/>
    <property type="match status" value="1"/>
</dbReference>
<dbReference type="NCBIfam" id="NF002014">
    <property type="entry name" value="PRK00819.1-4"/>
    <property type="match status" value="1"/>
</dbReference>
<dbReference type="Gene3D" id="3.20.170.30">
    <property type="match status" value="1"/>
</dbReference>
<gene>
    <name evidence="5" type="primary">kptA</name>
    <name evidence="6" type="ORF">A4W93_21620</name>
</gene>
<dbReference type="Gene3D" id="1.10.10.970">
    <property type="entry name" value="RNA 2'-phosphotransferase, Tpt1/KptA family, N-terminal domain"/>
    <property type="match status" value="1"/>
</dbReference>
<dbReference type="Proteomes" id="UP000193427">
    <property type="component" value="Chromosome"/>
</dbReference>
<evidence type="ECO:0000313" key="7">
    <source>
        <dbReference type="Proteomes" id="UP000193427"/>
    </source>
</evidence>
<keyword evidence="2 5" id="KW-0808">Transferase</keyword>
<evidence type="ECO:0000256" key="5">
    <source>
        <dbReference type="HAMAP-Rule" id="MF_00299"/>
    </source>
</evidence>
<dbReference type="GO" id="GO:0006388">
    <property type="term" value="P:tRNA splicing, via endonucleolytic cleavage and ligation"/>
    <property type="evidence" value="ECO:0007669"/>
    <property type="project" value="UniProtKB-UniRule"/>
</dbReference>
<evidence type="ECO:0000256" key="3">
    <source>
        <dbReference type="ARBA" id="ARBA00023027"/>
    </source>
</evidence>
<protein>
    <recommendedName>
        <fullName evidence="5">Probable RNA 2'-phosphotransferase</fullName>
        <ecNumber evidence="5">2.7.1.-</ecNumber>
    </recommendedName>
</protein>
<dbReference type="GO" id="GO:0000215">
    <property type="term" value="F:tRNA 2'-phosphotransferase activity"/>
    <property type="evidence" value="ECO:0007669"/>
    <property type="project" value="TreeGrafter"/>
</dbReference>
<evidence type="ECO:0000256" key="4">
    <source>
        <dbReference type="ARBA" id="ARBA00025212"/>
    </source>
</evidence>
<evidence type="ECO:0000313" key="6">
    <source>
        <dbReference type="EMBL" id="ARN22289.1"/>
    </source>
</evidence>
<dbReference type="EMBL" id="CP015118">
    <property type="protein sequence ID" value="ARN22289.1"/>
    <property type="molecule type" value="Genomic_DNA"/>
</dbReference>
<dbReference type="OrthoDB" id="4537997at2"/>
<dbReference type="KEGG" id="rgu:A4W93_21620"/>
<dbReference type="InterPro" id="IPR042080">
    <property type="entry name" value="RNA_2'-PTrans_N"/>
</dbReference>
<organism evidence="6 7">
    <name type="scientific">Piscinibacter gummiphilus</name>
    <dbReference type="NCBI Taxonomy" id="946333"/>
    <lineage>
        <taxon>Bacteria</taxon>
        <taxon>Pseudomonadati</taxon>
        <taxon>Pseudomonadota</taxon>
        <taxon>Betaproteobacteria</taxon>
        <taxon>Burkholderiales</taxon>
        <taxon>Sphaerotilaceae</taxon>
        <taxon>Piscinibacter</taxon>
    </lineage>
</organism>
<comment type="function">
    <text evidence="4 5">Removes the 2'-phosphate from RNA via an intermediate in which the phosphate is ADP-ribosylated by NAD followed by a presumed transesterification to release the RNA and generate ADP-ribose 1''-2''-cyclic phosphate (APPR&gt;P). May function as an ADP-ribosylase.</text>
</comment>
<dbReference type="GO" id="GO:0003950">
    <property type="term" value="F:NAD+ poly-ADP-ribosyltransferase activity"/>
    <property type="evidence" value="ECO:0007669"/>
    <property type="project" value="InterPro"/>
</dbReference>
<keyword evidence="7" id="KW-1185">Reference proteome</keyword>
<dbReference type="PANTHER" id="PTHR12684">
    <property type="entry name" value="PUTATIVE PHOSPHOTRANSFERASE"/>
    <property type="match status" value="1"/>
</dbReference>
<dbReference type="EC" id="2.7.1.-" evidence="5"/>
<dbReference type="STRING" id="946333.A4W93_21620"/>
<evidence type="ECO:0000256" key="1">
    <source>
        <dbReference type="ARBA" id="ARBA00009836"/>
    </source>
</evidence>
<keyword evidence="3 5" id="KW-0520">NAD</keyword>
<comment type="similarity">
    <text evidence="1 5">Belongs to the KptA/TPT1 family.</text>
</comment>